<evidence type="ECO:0000256" key="1">
    <source>
        <dbReference type="SAM" id="Phobius"/>
    </source>
</evidence>
<protein>
    <submittedName>
        <fullName evidence="2">Uncharacterized protein</fullName>
    </submittedName>
</protein>
<evidence type="ECO:0000313" key="3">
    <source>
        <dbReference type="Proteomes" id="UP001625389"/>
    </source>
</evidence>
<proteinExistence type="predicted"/>
<sequence>MRISNFFYFVIFLFVGYTMLRYSNWFWLGATLLLMLLSVGLGHYLRKR</sequence>
<dbReference type="EMBL" id="JBGQPK010000045">
    <property type="protein sequence ID" value="MFL2029897.1"/>
    <property type="molecule type" value="Genomic_DNA"/>
</dbReference>
<feature type="transmembrane region" description="Helical" evidence="1">
    <location>
        <begin position="26"/>
        <end position="45"/>
    </location>
</feature>
<gene>
    <name evidence="2" type="ORF">ACEN34_09735</name>
</gene>
<organism evidence="2 3">
    <name type="scientific">Loigolactobacillus zhaoyuanensis</name>
    <dbReference type="NCBI Taxonomy" id="2486017"/>
    <lineage>
        <taxon>Bacteria</taxon>
        <taxon>Bacillati</taxon>
        <taxon>Bacillota</taxon>
        <taxon>Bacilli</taxon>
        <taxon>Lactobacillales</taxon>
        <taxon>Lactobacillaceae</taxon>
        <taxon>Loigolactobacillus</taxon>
    </lineage>
</organism>
<keyword evidence="3" id="KW-1185">Reference proteome</keyword>
<name>A0ABW8UDG2_9LACO</name>
<accession>A0ABW8UDG2</accession>
<evidence type="ECO:0000313" key="2">
    <source>
        <dbReference type="EMBL" id="MFL2029897.1"/>
    </source>
</evidence>
<comment type="caution">
    <text evidence="2">The sequence shown here is derived from an EMBL/GenBank/DDBJ whole genome shotgun (WGS) entry which is preliminary data.</text>
</comment>
<keyword evidence="1" id="KW-1133">Transmembrane helix</keyword>
<keyword evidence="1" id="KW-0472">Membrane</keyword>
<reference evidence="2 3" key="1">
    <citation type="submission" date="2024-08" db="EMBL/GenBank/DDBJ databases">
        <authorList>
            <person name="Arias E."/>
        </authorList>
    </citation>
    <scope>NUCLEOTIDE SEQUENCE [LARGE SCALE GENOMIC DNA]</scope>
    <source>
        <strain evidence="2 3">FAM 25317</strain>
    </source>
</reference>
<feature type="transmembrane region" description="Helical" evidence="1">
    <location>
        <begin position="5"/>
        <end position="20"/>
    </location>
</feature>
<keyword evidence="1" id="KW-0812">Transmembrane</keyword>
<dbReference type="Proteomes" id="UP001625389">
    <property type="component" value="Unassembled WGS sequence"/>
</dbReference>
<dbReference type="RefSeq" id="WP_164507585.1">
    <property type="nucleotide sequence ID" value="NZ_JBGQPK010000045.1"/>
</dbReference>